<evidence type="ECO:0000256" key="6">
    <source>
        <dbReference type="ARBA" id="ARBA00023027"/>
    </source>
</evidence>
<sequence length="723" mass="81561">MGHLVTVATCALRQWALDFEGNTNRIIESIKLAKAKGAKIRVGPELEISGYGCMDHFLEQDLYLHCWEMMERILSDVSLHDILIDVGMPITHRGVRYNCRVICLNGRILFIRPKMWLANDGNYFEMRYFTPWMHRRQTEMYHLPRIISKLQGETHVPFGEAVISTPDTCIGIETCEELFTPQAPHIEMALDGVEIISNSSGSHFELRKLSTRLALIQEGTRKNGGCYLYANQIGVDADRLLYDGCALIILNGDVVAQGSQFTLTDVEVITATIDLEEIRAYRAAASRCFQAAASTAKFKRIETNLSFSSDEGDLNVVKRPSLTMEPTVLSPEEEIALATGCYLWDYLNRSGQAGYLIPLSGGIDSCATAVMVYSMCRLAMEAVNAKNAAVIEQVKRIAVYTEELPKTAQELCNQLFHSVYMGMSQQSSKETRQRARDLAAAIGAHHINLDIDDVYNAQKGLVKQALGFEPKFKVEGGSWAENLALQNIQARSRMVTAYEFAQLLPTTRGRPGGGSLLVLGSANVGESLRGYLTKYDCSSADINPIGSIDKSDLKRFIAWAEREFELPCLHEFLTAVPTAELEPITENYVQSDEADMGMTYDELTVFGRLRKVHKLGPFGTFQRLVHDWSSDRIRSENDNNPVMEPHQIAEKVKRFFHYYAINRHKMTTLTPSLHCNEYSPDDNRFDMRPFLYPPQYKSWSFRKIDEELKKIEMVRDGNKAGKQ</sequence>
<feature type="domain" description="CN hydrolase" evidence="9">
    <location>
        <begin position="5"/>
        <end position="275"/>
    </location>
</feature>
<reference evidence="10 11" key="1">
    <citation type="journal article" date="2016" name="Genome Biol. Evol.">
        <title>Divergent and convergent evolution of fungal pathogenicity.</title>
        <authorList>
            <person name="Shang Y."/>
            <person name="Xiao G."/>
            <person name="Zheng P."/>
            <person name="Cen K."/>
            <person name="Zhan S."/>
            <person name="Wang C."/>
        </authorList>
    </citation>
    <scope>NUCLEOTIDE SEQUENCE [LARGE SCALE GENOMIC DNA]</scope>
    <source>
        <strain evidence="10 11">ARSEF 7405</strain>
    </source>
</reference>
<accession>A0A167WIV6</accession>
<dbReference type="GO" id="GO:0003952">
    <property type="term" value="F:NAD+ synthase (glutamine-hydrolyzing) activity"/>
    <property type="evidence" value="ECO:0007669"/>
    <property type="project" value="UniProtKB-UniRule"/>
</dbReference>
<comment type="caution">
    <text evidence="10">The sequence shown here is derived from an EMBL/GenBank/DDBJ whole genome shotgun (WGS) entry which is preliminary data.</text>
</comment>
<keyword evidence="5 8" id="KW-0067">ATP-binding</keyword>
<keyword evidence="3 8" id="KW-0436">Ligase</keyword>
<dbReference type="Proteomes" id="UP000242877">
    <property type="component" value="Unassembled WGS sequence"/>
</dbReference>
<dbReference type="GO" id="GO:0034354">
    <property type="term" value="P:'de novo' NAD+ biosynthetic process from L-tryptophan"/>
    <property type="evidence" value="ECO:0007669"/>
    <property type="project" value="EnsemblFungi"/>
</dbReference>
<dbReference type="CDD" id="cd00553">
    <property type="entry name" value="NAD_synthase"/>
    <property type="match status" value="1"/>
</dbReference>
<dbReference type="CDD" id="cd07570">
    <property type="entry name" value="GAT_Gln-NAD-synth"/>
    <property type="match status" value="1"/>
</dbReference>
<dbReference type="PANTHER" id="PTHR23090:SF9">
    <property type="entry name" value="GLUTAMINE-DEPENDENT NAD(+) SYNTHETASE"/>
    <property type="match status" value="1"/>
</dbReference>
<dbReference type="OrthoDB" id="2020662at2759"/>
<dbReference type="InterPro" id="IPR014729">
    <property type="entry name" value="Rossmann-like_a/b/a_fold"/>
</dbReference>
<dbReference type="GO" id="GO:0005737">
    <property type="term" value="C:cytoplasm"/>
    <property type="evidence" value="ECO:0007669"/>
    <property type="project" value="EnsemblFungi"/>
</dbReference>
<dbReference type="Pfam" id="PF00795">
    <property type="entry name" value="CN_hydrolase"/>
    <property type="match status" value="1"/>
</dbReference>
<dbReference type="Gene3D" id="3.60.110.10">
    <property type="entry name" value="Carbon-nitrogen hydrolase"/>
    <property type="match status" value="1"/>
</dbReference>
<evidence type="ECO:0000256" key="1">
    <source>
        <dbReference type="ARBA" id="ARBA00005188"/>
    </source>
</evidence>
<dbReference type="InterPro" id="IPR003694">
    <property type="entry name" value="NAD_synthase"/>
</dbReference>
<protein>
    <recommendedName>
        <fullName evidence="8">Glutamine-dependent NAD(+) synthetase</fullName>
        <ecNumber evidence="8">6.3.5.1</ecNumber>
    </recommendedName>
    <alternativeName>
        <fullName evidence="8">NAD(+) synthase [glutamine-hydrolyzing]</fullName>
    </alternativeName>
</protein>
<dbReference type="InterPro" id="IPR003010">
    <property type="entry name" value="C-N_Hydrolase"/>
</dbReference>
<dbReference type="Pfam" id="PF02540">
    <property type="entry name" value="NAD_synthase"/>
    <property type="match status" value="1"/>
</dbReference>
<dbReference type="FunFam" id="3.60.110.10:FF:000003">
    <property type="entry name" value="Glutamine-dependent NAD(+) synthetase"/>
    <property type="match status" value="1"/>
</dbReference>
<dbReference type="PANTHER" id="PTHR23090">
    <property type="entry name" value="NH 3 /GLUTAMINE-DEPENDENT NAD + SYNTHETASE"/>
    <property type="match status" value="1"/>
</dbReference>
<comment type="similarity">
    <text evidence="2 8">In the C-terminal section; belongs to the NAD synthetase family.</text>
</comment>
<dbReference type="InterPro" id="IPR036526">
    <property type="entry name" value="C-N_Hydrolase_sf"/>
</dbReference>
<organism evidence="10 11">
    <name type="scientific">Ascosphaera apis ARSEF 7405</name>
    <dbReference type="NCBI Taxonomy" id="392613"/>
    <lineage>
        <taxon>Eukaryota</taxon>
        <taxon>Fungi</taxon>
        <taxon>Dikarya</taxon>
        <taxon>Ascomycota</taxon>
        <taxon>Pezizomycotina</taxon>
        <taxon>Eurotiomycetes</taxon>
        <taxon>Eurotiomycetidae</taxon>
        <taxon>Onygenales</taxon>
        <taxon>Ascosphaeraceae</taxon>
        <taxon>Ascosphaera</taxon>
    </lineage>
</organism>
<dbReference type="SUPFAM" id="SSF52402">
    <property type="entry name" value="Adenine nucleotide alpha hydrolases-like"/>
    <property type="match status" value="1"/>
</dbReference>
<evidence type="ECO:0000256" key="2">
    <source>
        <dbReference type="ARBA" id="ARBA00007145"/>
    </source>
</evidence>
<evidence type="ECO:0000256" key="5">
    <source>
        <dbReference type="ARBA" id="ARBA00022840"/>
    </source>
</evidence>
<name>A0A167WIV6_9EURO</name>
<dbReference type="AlphaFoldDB" id="A0A167WIV6"/>
<evidence type="ECO:0000256" key="7">
    <source>
        <dbReference type="ARBA" id="ARBA00052340"/>
    </source>
</evidence>
<evidence type="ECO:0000313" key="10">
    <source>
        <dbReference type="EMBL" id="KZZ88906.1"/>
    </source>
</evidence>
<dbReference type="PIRSF" id="PIRSF006630">
    <property type="entry name" value="NADS_GAT"/>
    <property type="match status" value="1"/>
</dbReference>
<dbReference type="FunFam" id="3.40.50.620:FF:000036">
    <property type="entry name" value="Glutamine-dependent NAD(+) synthetase"/>
    <property type="match status" value="1"/>
</dbReference>
<keyword evidence="4 8" id="KW-0547">Nucleotide-binding</keyword>
<dbReference type="PROSITE" id="PS50263">
    <property type="entry name" value="CN_HYDROLASE"/>
    <property type="match status" value="1"/>
</dbReference>
<comment type="catalytic activity">
    <reaction evidence="7 8">
        <text>deamido-NAD(+) + L-glutamine + ATP + H2O = L-glutamate + AMP + diphosphate + NAD(+) + H(+)</text>
        <dbReference type="Rhea" id="RHEA:24384"/>
        <dbReference type="ChEBI" id="CHEBI:15377"/>
        <dbReference type="ChEBI" id="CHEBI:15378"/>
        <dbReference type="ChEBI" id="CHEBI:29985"/>
        <dbReference type="ChEBI" id="CHEBI:30616"/>
        <dbReference type="ChEBI" id="CHEBI:33019"/>
        <dbReference type="ChEBI" id="CHEBI:57540"/>
        <dbReference type="ChEBI" id="CHEBI:58359"/>
        <dbReference type="ChEBI" id="CHEBI:58437"/>
        <dbReference type="ChEBI" id="CHEBI:456215"/>
        <dbReference type="EC" id="6.3.5.1"/>
    </reaction>
</comment>
<evidence type="ECO:0000256" key="8">
    <source>
        <dbReference type="PIRNR" id="PIRNR006630"/>
    </source>
</evidence>
<dbReference type="NCBIfam" id="TIGR00552">
    <property type="entry name" value="nadE"/>
    <property type="match status" value="1"/>
</dbReference>
<comment type="pathway">
    <text evidence="1 8">Cofactor biosynthesis; NAD(+) biosynthesis; NAD(+) from deamido-NAD(+) (L-Gln route): step 1/1.</text>
</comment>
<keyword evidence="6 8" id="KW-0520">NAD</keyword>
<dbReference type="InterPro" id="IPR014445">
    <property type="entry name" value="Gln-dep_NAD_synthase"/>
</dbReference>
<dbReference type="EMBL" id="AZGZ01000023">
    <property type="protein sequence ID" value="KZZ88906.1"/>
    <property type="molecule type" value="Genomic_DNA"/>
</dbReference>
<dbReference type="GO" id="GO:0005524">
    <property type="term" value="F:ATP binding"/>
    <property type="evidence" value="ECO:0007669"/>
    <property type="project" value="UniProtKB-UniRule"/>
</dbReference>
<evidence type="ECO:0000259" key="9">
    <source>
        <dbReference type="PROSITE" id="PS50263"/>
    </source>
</evidence>
<evidence type="ECO:0000256" key="3">
    <source>
        <dbReference type="ARBA" id="ARBA00022598"/>
    </source>
</evidence>
<gene>
    <name evidence="10" type="ORF">AAP_04698</name>
</gene>
<proteinExistence type="inferred from homology"/>
<dbReference type="SUPFAM" id="SSF56317">
    <property type="entry name" value="Carbon-nitrogen hydrolase"/>
    <property type="match status" value="1"/>
</dbReference>
<evidence type="ECO:0000313" key="11">
    <source>
        <dbReference type="Proteomes" id="UP000242877"/>
    </source>
</evidence>
<evidence type="ECO:0000256" key="4">
    <source>
        <dbReference type="ARBA" id="ARBA00022741"/>
    </source>
</evidence>
<dbReference type="InterPro" id="IPR022310">
    <property type="entry name" value="NAD/GMP_synthase"/>
</dbReference>
<dbReference type="GO" id="GO:0004359">
    <property type="term" value="F:glutaminase activity"/>
    <property type="evidence" value="ECO:0007669"/>
    <property type="project" value="EnsemblFungi"/>
</dbReference>
<dbReference type="HAMAP" id="MF_02090">
    <property type="entry name" value="NadE_glutamine_dep"/>
    <property type="match status" value="1"/>
</dbReference>
<dbReference type="EC" id="6.3.5.1" evidence="8"/>
<dbReference type="UniPathway" id="UPA00253">
    <property type="reaction ID" value="UER00334"/>
</dbReference>
<keyword evidence="11" id="KW-1185">Reference proteome</keyword>
<dbReference type="VEuPathDB" id="FungiDB:AAP_04698"/>
<dbReference type="Gene3D" id="3.40.50.620">
    <property type="entry name" value="HUPs"/>
    <property type="match status" value="1"/>
</dbReference>
<dbReference type="GO" id="GO:0005634">
    <property type="term" value="C:nucleus"/>
    <property type="evidence" value="ECO:0007669"/>
    <property type="project" value="EnsemblFungi"/>
</dbReference>